<gene>
    <name evidence="1" type="ORF">SAMN05421827_11322</name>
</gene>
<protein>
    <submittedName>
        <fullName evidence="1">Uncharacterized protein</fullName>
    </submittedName>
</protein>
<reference evidence="2" key="1">
    <citation type="submission" date="2016-10" db="EMBL/GenBank/DDBJ databases">
        <authorList>
            <person name="Varghese N."/>
            <person name="Submissions S."/>
        </authorList>
    </citation>
    <scope>NUCLEOTIDE SEQUENCE [LARGE SCALE GENOMIC DNA]</scope>
    <source>
        <strain evidence="2">DSM 17933</strain>
    </source>
</reference>
<organism evidence="1 2">
    <name type="scientific">Pedobacter terrae</name>
    <dbReference type="NCBI Taxonomy" id="405671"/>
    <lineage>
        <taxon>Bacteria</taxon>
        <taxon>Pseudomonadati</taxon>
        <taxon>Bacteroidota</taxon>
        <taxon>Sphingobacteriia</taxon>
        <taxon>Sphingobacteriales</taxon>
        <taxon>Sphingobacteriaceae</taxon>
        <taxon>Pedobacter</taxon>
    </lineage>
</organism>
<keyword evidence="2" id="KW-1185">Reference proteome</keyword>
<evidence type="ECO:0000313" key="2">
    <source>
        <dbReference type="Proteomes" id="UP000199643"/>
    </source>
</evidence>
<accession>A0A1G7Y7V0</accession>
<proteinExistence type="predicted"/>
<dbReference type="EMBL" id="FNCH01000013">
    <property type="protein sequence ID" value="SDG92545.1"/>
    <property type="molecule type" value="Genomic_DNA"/>
</dbReference>
<dbReference type="RefSeq" id="WP_167354765.1">
    <property type="nucleotide sequence ID" value="NZ_FNCH01000013.1"/>
</dbReference>
<dbReference type="STRING" id="405671.SAMN05421827_11322"/>
<sequence>MKSPQSRFFIGRGLVMESGANPSPSNTAIAFQKSMMVHPDQIMSLAIDINLKLTIY</sequence>
<dbReference type="Proteomes" id="UP000199643">
    <property type="component" value="Unassembled WGS sequence"/>
</dbReference>
<dbReference type="AlphaFoldDB" id="A0A1G7Y7V0"/>
<name>A0A1G7Y7V0_9SPHI</name>
<evidence type="ECO:0000313" key="1">
    <source>
        <dbReference type="EMBL" id="SDG92545.1"/>
    </source>
</evidence>